<comment type="miscellaneous">
    <text evidence="11">Both phosphorylation and phosphorolysis are carried out by the same active site and suggest a common mechanism for both reactions.</text>
</comment>
<dbReference type="CDD" id="cd01918">
    <property type="entry name" value="HprK_C"/>
    <property type="match status" value="1"/>
</dbReference>
<keyword evidence="15" id="KW-1185">Reference proteome</keyword>
<sequence>MKIVTTRDLIEKLDLEVISGEKGLDREITTGELSRPALQLAGYFSHYTPQRVQILGTSELSFFKLLTAAEKRSRMGMLCTRITPCIIVSRGLDIPNELIEASNKYDTPVLRSNSETTKLMGFITYHLQNMFAPTTSVHGVFIEVYGIGILLTGESGIGKSEIALELIKRGHRLIADDRVDIRELQKDYLIGTCESPLIKHLLEIRGLGIINVMTLFGTGAVRNEKRLQLNIHLETWDESKQYDRIGLNNEKQEILNSKIEKKTIPVRPGRNVAIIIESAAMNYRLNQMGTNTAKDFTSRLEQEIKRNNTESSKGE</sequence>
<keyword evidence="9 11" id="KW-0119">Carbohydrate metabolism</keyword>
<dbReference type="HAMAP" id="MF_01249">
    <property type="entry name" value="HPr_kinase"/>
    <property type="match status" value="1"/>
</dbReference>
<dbReference type="InterPro" id="IPR003755">
    <property type="entry name" value="HPr(Ser)_kin/Pase"/>
</dbReference>
<dbReference type="Proteomes" id="UP000427636">
    <property type="component" value="Chromosome"/>
</dbReference>
<keyword evidence="4 11" id="KW-0808">Transferase</keyword>
<evidence type="ECO:0000256" key="1">
    <source>
        <dbReference type="ARBA" id="ARBA00001120"/>
    </source>
</evidence>
<dbReference type="SUPFAM" id="SSF53795">
    <property type="entry name" value="PEP carboxykinase-like"/>
    <property type="match status" value="1"/>
</dbReference>
<dbReference type="InterPro" id="IPR011104">
    <property type="entry name" value="Hpr_kin/Pase_C"/>
</dbReference>
<accession>A0ABX6FI84</accession>
<evidence type="ECO:0000313" key="14">
    <source>
        <dbReference type="EMBL" id="QGS08208.1"/>
    </source>
</evidence>
<evidence type="ECO:0000259" key="13">
    <source>
        <dbReference type="Pfam" id="PF07475"/>
    </source>
</evidence>
<evidence type="ECO:0000256" key="10">
    <source>
        <dbReference type="ARBA" id="ARBA00047657"/>
    </source>
</evidence>
<dbReference type="PANTHER" id="PTHR30305:SF1">
    <property type="entry name" value="HPR KINASE_PHOSPHORYLASE"/>
    <property type="match status" value="1"/>
</dbReference>
<dbReference type="Gene3D" id="3.40.50.300">
    <property type="entry name" value="P-loop containing nucleotide triphosphate hydrolases"/>
    <property type="match status" value="1"/>
</dbReference>
<feature type="active site" evidence="11">
    <location>
        <position position="244"/>
    </location>
</feature>
<dbReference type="EMBL" id="CP046313">
    <property type="protein sequence ID" value="QGS08208.1"/>
    <property type="molecule type" value="Genomic_DNA"/>
</dbReference>
<dbReference type="InterPro" id="IPR011126">
    <property type="entry name" value="Hpr_kin/Pase_Hpr_N"/>
</dbReference>
<comment type="domain">
    <text evidence="11">The Walker A ATP-binding motif also binds Pi and PPi.</text>
</comment>
<dbReference type="GeneID" id="84803194"/>
<feature type="domain" description="HPr(Ser) kinase/phosphorylase N-terminal" evidence="12">
    <location>
        <begin position="4"/>
        <end position="127"/>
    </location>
</feature>
<dbReference type="NCBIfam" id="TIGR00679">
    <property type="entry name" value="hpr-ser"/>
    <property type="match status" value="1"/>
</dbReference>
<comment type="subunit">
    <text evidence="11">Homohexamer.</text>
</comment>
<keyword evidence="6 11" id="KW-0418">Kinase</keyword>
<comment type="catalytic activity">
    <reaction evidence="10 11">
        <text>[HPr protein]-O-phospho-L-serine + phosphate + H(+) = [HPr protein]-L-serine + diphosphate</text>
        <dbReference type="Rhea" id="RHEA:46604"/>
        <dbReference type="Rhea" id="RHEA-COMP:11602"/>
        <dbReference type="Rhea" id="RHEA-COMP:11603"/>
        <dbReference type="ChEBI" id="CHEBI:15378"/>
        <dbReference type="ChEBI" id="CHEBI:29999"/>
        <dbReference type="ChEBI" id="CHEBI:33019"/>
        <dbReference type="ChEBI" id="CHEBI:43474"/>
        <dbReference type="ChEBI" id="CHEBI:83421"/>
    </reaction>
</comment>
<feature type="active site" description="Proton acceptor; for phosphorylation activity. Proton donor; for dephosphorylation activity" evidence="11">
    <location>
        <position position="177"/>
    </location>
</feature>
<dbReference type="GO" id="GO:0016301">
    <property type="term" value="F:kinase activity"/>
    <property type="evidence" value="ECO:0007669"/>
    <property type="project" value="UniProtKB-KW"/>
</dbReference>
<keyword evidence="5 11" id="KW-0547">Nucleotide-binding</keyword>
<evidence type="ECO:0000313" key="15">
    <source>
        <dbReference type="Proteomes" id="UP000427636"/>
    </source>
</evidence>
<keyword evidence="3 11" id="KW-0723">Serine/threonine-protein kinase</keyword>
<evidence type="ECO:0000256" key="4">
    <source>
        <dbReference type="ARBA" id="ARBA00022679"/>
    </source>
</evidence>
<dbReference type="PANTHER" id="PTHR30305">
    <property type="entry name" value="PROTEIN YJDM-RELATED"/>
    <property type="match status" value="1"/>
</dbReference>
<dbReference type="InterPro" id="IPR028979">
    <property type="entry name" value="Ser_kin/Pase_Hpr-like_N_sf"/>
</dbReference>
<comment type="catalytic activity">
    <reaction evidence="1 11">
        <text>[HPr protein]-L-serine + ATP = [HPr protein]-O-phospho-L-serine + ADP + H(+)</text>
        <dbReference type="Rhea" id="RHEA:46600"/>
        <dbReference type="Rhea" id="RHEA-COMP:11602"/>
        <dbReference type="Rhea" id="RHEA-COMP:11603"/>
        <dbReference type="ChEBI" id="CHEBI:15378"/>
        <dbReference type="ChEBI" id="CHEBI:29999"/>
        <dbReference type="ChEBI" id="CHEBI:30616"/>
        <dbReference type="ChEBI" id="CHEBI:83421"/>
        <dbReference type="ChEBI" id="CHEBI:456216"/>
    </reaction>
</comment>
<feature type="binding site" evidence="11">
    <location>
        <begin position="153"/>
        <end position="160"/>
    </location>
    <ligand>
        <name>ATP</name>
        <dbReference type="ChEBI" id="CHEBI:30616"/>
    </ligand>
</feature>
<dbReference type="SUPFAM" id="SSF75138">
    <property type="entry name" value="HprK N-terminal domain-like"/>
    <property type="match status" value="1"/>
</dbReference>
<protein>
    <recommendedName>
        <fullName evidence="11">HPr kinase/phosphorylase</fullName>
        <shortName evidence="11">HPrK/P</shortName>
        <ecNumber evidence="11">2.7.11.-</ecNumber>
        <ecNumber evidence="11">2.7.4.-</ecNumber>
    </recommendedName>
    <alternativeName>
        <fullName evidence="11">HPr(Ser) kinase/phosphorylase</fullName>
    </alternativeName>
</protein>
<evidence type="ECO:0000256" key="9">
    <source>
        <dbReference type="ARBA" id="ARBA00023277"/>
    </source>
</evidence>
<evidence type="ECO:0000256" key="7">
    <source>
        <dbReference type="ARBA" id="ARBA00022840"/>
    </source>
</evidence>
<gene>
    <name evidence="11" type="primary">hprK</name>
    <name evidence="14" type="ORF">FOC50_08000</name>
</gene>
<evidence type="ECO:0000259" key="12">
    <source>
        <dbReference type="Pfam" id="PF02603"/>
    </source>
</evidence>
<keyword evidence="11" id="KW-0479">Metal-binding</keyword>
<feature type="active site" evidence="11">
    <location>
        <position position="159"/>
    </location>
</feature>
<feature type="binding site" evidence="11">
    <location>
        <position position="203"/>
    </location>
    <ligand>
        <name>Mg(2+)</name>
        <dbReference type="ChEBI" id="CHEBI:18420"/>
    </ligand>
</feature>
<feature type="domain" description="HPr kinase/phosphorylase C-terminal" evidence="13">
    <location>
        <begin position="130"/>
        <end position="299"/>
    </location>
</feature>
<evidence type="ECO:0000256" key="8">
    <source>
        <dbReference type="ARBA" id="ARBA00023268"/>
    </source>
</evidence>
<dbReference type="Gene3D" id="3.40.1390.20">
    <property type="entry name" value="HprK N-terminal domain-like"/>
    <property type="match status" value="1"/>
</dbReference>
<comment type="cofactor">
    <cofactor evidence="11">
        <name>Mg(2+)</name>
        <dbReference type="ChEBI" id="CHEBI:18420"/>
    </cofactor>
</comment>
<keyword evidence="8 11" id="KW-0511">Multifunctional enzyme</keyword>
<name>A0ABX6FI84_9BACL</name>
<evidence type="ECO:0000256" key="3">
    <source>
        <dbReference type="ARBA" id="ARBA00022527"/>
    </source>
</evidence>
<dbReference type="Pfam" id="PF02603">
    <property type="entry name" value="Hpr_kinase_N"/>
    <property type="match status" value="1"/>
</dbReference>
<dbReference type="EC" id="2.7.11.-" evidence="11"/>
<evidence type="ECO:0000256" key="2">
    <source>
        <dbReference type="ARBA" id="ARBA00006883"/>
    </source>
</evidence>
<reference evidence="14 15" key="1">
    <citation type="submission" date="2019-11" db="EMBL/GenBank/DDBJ databases">
        <title>FDA dAtabase for Regulatory Grade micrObial Sequences (FDA-ARGOS): Supporting development and validation of Infectious Disease Dx tests.</title>
        <authorList>
            <person name="Turner S."/>
            <person name="Byrd R."/>
            <person name="Tallon L."/>
            <person name="Sadzewicz L."/>
            <person name="Vavikolanu K."/>
            <person name="Mehta A."/>
            <person name="Aluvathingal J."/>
            <person name="Nadendla S."/>
            <person name="Myers T."/>
            <person name="Yan Y."/>
            <person name="Sichtig H."/>
        </authorList>
    </citation>
    <scope>NUCLEOTIDE SEQUENCE [LARGE SCALE GENOMIC DNA]</scope>
    <source>
        <strain evidence="14 15">FDAARGOS_742</strain>
    </source>
</reference>
<evidence type="ECO:0000256" key="5">
    <source>
        <dbReference type="ARBA" id="ARBA00022741"/>
    </source>
</evidence>
<feature type="active site" evidence="11">
    <location>
        <position position="138"/>
    </location>
</feature>
<keyword evidence="11" id="KW-0460">Magnesium</keyword>
<dbReference type="EC" id="2.7.4.-" evidence="11"/>
<feature type="region of interest" description="Important for the catalytic mechanism of both phosphorylation and dephosphorylation" evidence="11">
    <location>
        <begin position="202"/>
        <end position="211"/>
    </location>
</feature>
<dbReference type="RefSeq" id="WP_006364868.1">
    <property type="nucleotide sequence ID" value="NZ_CP046313.1"/>
</dbReference>
<evidence type="ECO:0000256" key="11">
    <source>
        <dbReference type="HAMAP-Rule" id="MF_01249"/>
    </source>
</evidence>
<feature type="binding site" evidence="11">
    <location>
        <position position="160"/>
    </location>
    <ligand>
        <name>Mg(2+)</name>
        <dbReference type="ChEBI" id="CHEBI:18420"/>
    </ligand>
</feature>
<proteinExistence type="inferred from homology"/>
<evidence type="ECO:0000256" key="6">
    <source>
        <dbReference type="ARBA" id="ARBA00022777"/>
    </source>
</evidence>
<dbReference type="InterPro" id="IPR027417">
    <property type="entry name" value="P-loop_NTPase"/>
</dbReference>
<comment type="function">
    <text evidence="11">Catalyzes the ATP- as well as the pyrophosphate-dependent phosphorylation of a specific serine residue in HPr, a phosphocarrier protein of the phosphoenolpyruvate-dependent sugar phosphotransferase system (PTS). HprK/P also catalyzes the pyrophosphate-producing, inorganic phosphate-dependent dephosphorylation (phosphorolysis) of seryl-phosphorylated HPr (P-Ser-HPr). The two antagonistic activities of HprK/P are regulated by several intracellular metabolites, which change their concentration in response to the absence or presence of rapidly metabolisable carbon sources (glucose, fructose, etc.) in the growth medium. Therefore, by controlling the phosphorylation state of HPr, HPrK/P is a sensor enzyme that plays a major role in the regulation of carbon metabolism and sugar transport: it mediates carbon catabolite repression (CCR), and regulates PTS-catalyzed carbohydrate uptake and inducer exclusion.</text>
</comment>
<keyword evidence="7 11" id="KW-0067">ATP-binding</keyword>
<feature type="region of interest" description="Important for the catalytic mechanism of dephosphorylation" evidence="11">
    <location>
        <begin position="265"/>
        <end position="270"/>
    </location>
</feature>
<comment type="similarity">
    <text evidence="2 11">Belongs to the HPrK/P family.</text>
</comment>
<organism evidence="14 15">
    <name type="scientific">Gemella sanguinis</name>
    <dbReference type="NCBI Taxonomy" id="84135"/>
    <lineage>
        <taxon>Bacteria</taxon>
        <taxon>Bacillati</taxon>
        <taxon>Bacillota</taxon>
        <taxon>Bacilli</taxon>
        <taxon>Bacillales</taxon>
        <taxon>Gemellaceae</taxon>
        <taxon>Gemella</taxon>
    </lineage>
</organism>
<dbReference type="Pfam" id="PF07475">
    <property type="entry name" value="Hpr_kinase_C"/>
    <property type="match status" value="1"/>
</dbReference>